<sequence length="224" mass="25933">MKKQATYESPYVTADTVIFTIQDGALKVLLIERTNVPFKGSLALPGVFLLKNESAEKAALRALKTKAGLKVGFLEQLYTFDSRFRDPRGHTISITYFALVRENDLKIEQAKTLQSPEFYNVTKLPRLAFDHKDIIELALFRLRAKLEYTNVVYSLLPKYFVLSDLQKAYEIIFGKKIDKRNFRRKFLSLGLIRPTKQILRGARSRPAKLYEFRSRKPSALKKFF</sequence>
<keyword evidence="2" id="KW-0378">Hydrolase</keyword>
<reference evidence="2 3" key="1">
    <citation type="journal article" date="2015" name="Nature">
        <title>rRNA introns, odd ribosomes, and small enigmatic genomes across a large radiation of phyla.</title>
        <authorList>
            <person name="Brown C.T."/>
            <person name="Hug L.A."/>
            <person name="Thomas B.C."/>
            <person name="Sharon I."/>
            <person name="Castelle C.J."/>
            <person name="Singh A."/>
            <person name="Wilkins M.J."/>
            <person name="Williams K.H."/>
            <person name="Banfield J.F."/>
        </authorList>
    </citation>
    <scope>NUCLEOTIDE SEQUENCE [LARGE SCALE GENOMIC DNA]</scope>
</reference>
<dbReference type="Pfam" id="PF00293">
    <property type="entry name" value="NUDIX"/>
    <property type="match status" value="1"/>
</dbReference>
<feature type="domain" description="Nudix hydrolase" evidence="1">
    <location>
        <begin position="10"/>
        <end position="142"/>
    </location>
</feature>
<organism evidence="2 3">
    <name type="scientific">Candidatus Giovannonibacteria bacterium GW2011_GWA2_44_13b</name>
    <dbReference type="NCBI Taxonomy" id="1618647"/>
    <lineage>
        <taxon>Bacteria</taxon>
        <taxon>Candidatus Giovannoniibacteriota</taxon>
    </lineage>
</organism>
<dbReference type="InterPro" id="IPR054105">
    <property type="entry name" value="WHD_NrtR"/>
</dbReference>
<dbReference type="Pfam" id="PF21906">
    <property type="entry name" value="WHD_NrtR"/>
    <property type="match status" value="1"/>
</dbReference>
<dbReference type="Gene3D" id="3.90.79.10">
    <property type="entry name" value="Nucleoside Triphosphate Pyrophosphohydrolase"/>
    <property type="match status" value="1"/>
</dbReference>
<dbReference type="PANTHER" id="PTHR43736:SF4">
    <property type="entry name" value="SLR1690 PROTEIN"/>
    <property type="match status" value="1"/>
</dbReference>
<dbReference type="CDD" id="cd18873">
    <property type="entry name" value="NUDIX_NadM_like"/>
    <property type="match status" value="1"/>
</dbReference>
<proteinExistence type="predicted"/>
<dbReference type="PANTHER" id="PTHR43736">
    <property type="entry name" value="ADP-RIBOSE PYROPHOSPHATASE"/>
    <property type="match status" value="1"/>
</dbReference>
<dbReference type="InterPro" id="IPR036388">
    <property type="entry name" value="WH-like_DNA-bd_sf"/>
</dbReference>
<dbReference type="AlphaFoldDB" id="A0A0G1JD35"/>
<evidence type="ECO:0000313" key="2">
    <source>
        <dbReference type="EMBL" id="KKT41932.1"/>
    </source>
</evidence>
<accession>A0A0G1JD35</accession>
<dbReference type="EMBL" id="LCHU01000003">
    <property type="protein sequence ID" value="KKT41932.1"/>
    <property type="molecule type" value="Genomic_DNA"/>
</dbReference>
<dbReference type="InterPro" id="IPR015797">
    <property type="entry name" value="NUDIX_hydrolase-like_dom_sf"/>
</dbReference>
<dbReference type="Proteomes" id="UP000034736">
    <property type="component" value="Unassembled WGS sequence"/>
</dbReference>
<dbReference type="InterPro" id="IPR000086">
    <property type="entry name" value="NUDIX_hydrolase_dom"/>
</dbReference>
<dbReference type="STRING" id="1618647.UW30_C0003G0032"/>
<comment type="caution">
    <text evidence="2">The sequence shown here is derived from an EMBL/GenBank/DDBJ whole genome shotgun (WGS) entry which is preliminary data.</text>
</comment>
<evidence type="ECO:0000259" key="1">
    <source>
        <dbReference type="PROSITE" id="PS51462"/>
    </source>
</evidence>
<dbReference type="GO" id="GO:0016787">
    <property type="term" value="F:hydrolase activity"/>
    <property type="evidence" value="ECO:0007669"/>
    <property type="project" value="UniProtKB-KW"/>
</dbReference>
<dbReference type="SUPFAM" id="SSF46785">
    <property type="entry name" value="Winged helix' DNA-binding domain"/>
    <property type="match status" value="1"/>
</dbReference>
<dbReference type="PROSITE" id="PS51462">
    <property type="entry name" value="NUDIX"/>
    <property type="match status" value="1"/>
</dbReference>
<dbReference type="SUPFAM" id="SSF55811">
    <property type="entry name" value="Nudix"/>
    <property type="match status" value="1"/>
</dbReference>
<dbReference type="InterPro" id="IPR036390">
    <property type="entry name" value="WH_DNA-bd_sf"/>
</dbReference>
<dbReference type="Gene3D" id="1.10.10.10">
    <property type="entry name" value="Winged helix-like DNA-binding domain superfamily/Winged helix DNA-binding domain"/>
    <property type="match status" value="1"/>
</dbReference>
<protein>
    <submittedName>
        <fullName evidence="2">NUDIX hydrolase</fullName>
    </submittedName>
</protein>
<gene>
    <name evidence="2" type="ORF">UW30_C0003G0032</name>
</gene>
<evidence type="ECO:0000313" key="3">
    <source>
        <dbReference type="Proteomes" id="UP000034736"/>
    </source>
</evidence>
<name>A0A0G1JD35_9BACT</name>